<dbReference type="SMART" id="SM00857">
    <property type="entry name" value="Resolvase"/>
    <property type="match status" value="1"/>
</dbReference>
<evidence type="ECO:0000313" key="6">
    <source>
        <dbReference type="EMBL" id="RJF58453.1"/>
    </source>
</evidence>
<dbReference type="InterPro" id="IPR038109">
    <property type="entry name" value="DNA_bind_recomb_sf"/>
</dbReference>
<evidence type="ECO:0000256" key="3">
    <source>
        <dbReference type="SAM" id="Coils"/>
    </source>
</evidence>
<keyword evidence="3" id="KW-0175">Coiled coil</keyword>
<feature type="domain" description="Recombinase" evidence="5">
    <location>
        <begin position="176"/>
        <end position="291"/>
    </location>
</feature>
<sequence length="503" mass="56165">MPQRNNGIAYSYVRFSSKRQELGDSLRRQTEMAEEYAIKNGLKLSSKNFQDLGISAFREGKRASLVDMLAAIEEGQITAGSTIIIEALDRLSRRGIDATLETVKEILRKDVQVVSLSDGLLLTKNSLNDLQSVIRIAVAADLAHKESERKAIRLRETKGQQRQAALSGKPINKILPFWLQRTETGYAFSDKAGVARQIVQLKQEGKGSNMIAKALNKLGIAGVRTAQWNHASITKMLKNPALYGAYQTGETTKDRELIKLELVEAYYPALISKEEWLLLQSDQSKSKRGRRSADNPYSGLLRCECGGALVKRKHTVKEKLYVYHGCLNAKDGRCTQNISIKGLDGALTTILGRLEFKKKQTLDQSIHQERQQLEARINDLNSKLQVLDDIPLSVIKSIGTMESRLKEITDQIAKDEREQRGIEAVKSEKLSSITDGLELNLLLKRVLKSITVIRSGNGWAVKVLHLSGHKQNFLMVDGKIKFLSDTIALQNLLAGFREPTENS</sequence>
<reference evidence="6 7" key="1">
    <citation type="submission" date="2018-09" db="EMBL/GenBank/DDBJ databases">
        <title>Draft genome of a novel serratia sp. strain with antifungal activity.</title>
        <authorList>
            <person name="Dichmann S.I."/>
            <person name="Park B.P."/>
            <person name="Pathiraja D."/>
            <person name="Choi I.-G."/>
            <person name="Stougaard P."/>
            <person name="Hennessy R.C."/>
        </authorList>
    </citation>
    <scope>NUCLEOTIDE SEQUENCE [LARGE SCALE GENOMIC DNA]</scope>
    <source>
        <strain evidence="6 7">S40</strain>
    </source>
</reference>
<dbReference type="CDD" id="cd00338">
    <property type="entry name" value="Ser_Recombinase"/>
    <property type="match status" value="1"/>
</dbReference>
<organism evidence="6 7">
    <name type="scientific">Serratia inhibens</name>
    <dbReference type="NCBI Taxonomy" id="2338073"/>
    <lineage>
        <taxon>Bacteria</taxon>
        <taxon>Pseudomonadati</taxon>
        <taxon>Pseudomonadota</taxon>
        <taxon>Gammaproteobacteria</taxon>
        <taxon>Enterobacterales</taxon>
        <taxon>Yersiniaceae</taxon>
        <taxon>Serratia</taxon>
    </lineage>
</organism>
<accession>A0AA93BYA6</accession>
<dbReference type="PROSITE" id="PS51737">
    <property type="entry name" value="RECOMBINASE_DNA_BIND"/>
    <property type="match status" value="1"/>
</dbReference>
<evidence type="ECO:0000259" key="5">
    <source>
        <dbReference type="PROSITE" id="PS51737"/>
    </source>
</evidence>
<dbReference type="PROSITE" id="PS51736">
    <property type="entry name" value="RECOMBINASES_3"/>
    <property type="match status" value="1"/>
</dbReference>
<keyword evidence="1" id="KW-0238">DNA-binding</keyword>
<gene>
    <name evidence="6" type="ORF">D4100_06785</name>
</gene>
<dbReference type="Gene3D" id="3.90.1750.20">
    <property type="entry name" value="Putative Large Serine Recombinase, Chain B, Domain 2"/>
    <property type="match status" value="1"/>
</dbReference>
<dbReference type="PANTHER" id="PTHR30461">
    <property type="entry name" value="DNA-INVERTASE FROM LAMBDOID PROPHAGE"/>
    <property type="match status" value="1"/>
</dbReference>
<dbReference type="Pfam" id="PF00239">
    <property type="entry name" value="Resolvase"/>
    <property type="match status" value="1"/>
</dbReference>
<dbReference type="Proteomes" id="UP000284338">
    <property type="component" value="Unassembled WGS sequence"/>
</dbReference>
<dbReference type="SUPFAM" id="SSF53041">
    <property type="entry name" value="Resolvase-like"/>
    <property type="match status" value="1"/>
</dbReference>
<dbReference type="PANTHER" id="PTHR30461:SF2">
    <property type="entry name" value="SERINE RECOMBINASE PINE-RELATED"/>
    <property type="match status" value="1"/>
</dbReference>
<evidence type="ECO:0000259" key="4">
    <source>
        <dbReference type="PROSITE" id="PS51736"/>
    </source>
</evidence>
<evidence type="ECO:0000256" key="1">
    <source>
        <dbReference type="ARBA" id="ARBA00023125"/>
    </source>
</evidence>
<dbReference type="InterPro" id="IPR011109">
    <property type="entry name" value="DNA_bind_recombinase_dom"/>
</dbReference>
<dbReference type="InterPro" id="IPR050639">
    <property type="entry name" value="SSR_resolvase"/>
</dbReference>
<evidence type="ECO:0000256" key="2">
    <source>
        <dbReference type="ARBA" id="ARBA00023172"/>
    </source>
</evidence>
<keyword evidence="2" id="KW-0233">DNA recombination</keyword>
<feature type="coiled-coil region" evidence="3">
    <location>
        <begin position="363"/>
        <end position="418"/>
    </location>
</feature>
<keyword evidence="7" id="KW-1185">Reference proteome</keyword>
<dbReference type="EMBL" id="QYYG01000001">
    <property type="protein sequence ID" value="RJF58453.1"/>
    <property type="molecule type" value="Genomic_DNA"/>
</dbReference>
<protein>
    <submittedName>
        <fullName evidence="6">Recombinase family protein</fullName>
    </submittedName>
</protein>
<dbReference type="Pfam" id="PF07508">
    <property type="entry name" value="Recombinase"/>
    <property type="match status" value="1"/>
</dbReference>
<feature type="domain" description="Resolvase/invertase-type recombinase catalytic" evidence="4">
    <location>
        <begin position="8"/>
        <end position="165"/>
    </location>
</feature>
<comment type="caution">
    <text evidence="6">The sequence shown here is derived from an EMBL/GenBank/DDBJ whole genome shotgun (WGS) entry which is preliminary data.</text>
</comment>
<evidence type="ECO:0000313" key="7">
    <source>
        <dbReference type="Proteomes" id="UP000284338"/>
    </source>
</evidence>
<name>A0AA93BYA6_9GAMM</name>
<dbReference type="GO" id="GO:0000150">
    <property type="term" value="F:DNA strand exchange activity"/>
    <property type="evidence" value="ECO:0007669"/>
    <property type="project" value="InterPro"/>
</dbReference>
<dbReference type="InterPro" id="IPR006119">
    <property type="entry name" value="Resolv_N"/>
</dbReference>
<dbReference type="RefSeq" id="WP_119803692.1">
    <property type="nucleotide sequence ID" value="NZ_QYYG01000001.1"/>
</dbReference>
<dbReference type="AlphaFoldDB" id="A0AA93BYA6"/>
<dbReference type="GO" id="GO:0003677">
    <property type="term" value="F:DNA binding"/>
    <property type="evidence" value="ECO:0007669"/>
    <property type="project" value="UniProtKB-KW"/>
</dbReference>
<dbReference type="Gene3D" id="3.40.50.1390">
    <property type="entry name" value="Resolvase, N-terminal catalytic domain"/>
    <property type="match status" value="1"/>
</dbReference>
<proteinExistence type="predicted"/>
<dbReference type="InterPro" id="IPR036162">
    <property type="entry name" value="Resolvase-like_N_sf"/>
</dbReference>